<accession>A0AAW2B6B6</accession>
<protein>
    <submittedName>
        <fullName evidence="2">Uncharacterized protein</fullName>
    </submittedName>
</protein>
<keyword evidence="1" id="KW-0812">Transmembrane</keyword>
<feature type="transmembrane region" description="Helical" evidence="1">
    <location>
        <begin position="136"/>
        <end position="152"/>
    </location>
</feature>
<keyword evidence="1" id="KW-1133">Transmembrane helix</keyword>
<sequence>MIARCDPENGDFGFRRFYNADDLLPRTNLPYYEVGNLNTTGPLPEYVTEDYTGYLDDSNTDRIIVLFKSSWSTPRFDRIYVTRHSDQTNFDWNHTYCISSDLFPSAAQSVKSELSQSQRSHLSTEDDTCSKCCKRLMMLLFIFAVFFLLLKLKI</sequence>
<evidence type="ECO:0000313" key="2">
    <source>
        <dbReference type="EMBL" id="KAK9981511.1"/>
    </source>
</evidence>
<dbReference type="Proteomes" id="UP001479290">
    <property type="component" value="Unassembled WGS sequence"/>
</dbReference>
<evidence type="ECO:0000313" key="3">
    <source>
        <dbReference type="Proteomes" id="UP001479290"/>
    </source>
</evidence>
<keyword evidence="3" id="KW-1185">Reference proteome</keyword>
<proteinExistence type="predicted"/>
<gene>
    <name evidence="2" type="ORF">ABG768_001040</name>
</gene>
<keyword evidence="1" id="KW-0472">Membrane</keyword>
<dbReference type="PANTHER" id="PTHR38706">
    <property type="entry name" value="SI:CH211-198C19.1-RELATED"/>
    <property type="match status" value="1"/>
</dbReference>
<comment type="caution">
    <text evidence="2">The sequence shown here is derived from an EMBL/GenBank/DDBJ whole genome shotgun (WGS) entry which is preliminary data.</text>
</comment>
<reference evidence="2 3" key="1">
    <citation type="submission" date="2024-05" db="EMBL/GenBank/DDBJ databases">
        <title>A high-quality chromosomal-level genome assembly of Topmouth culter (Culter alburnus).</title>
        <authorList>
            <person name="Zhao H."/>
        </authorList>
    </citation>
    <scope>NUCLEOTIDE SEQUENCE [LARGE SCALE GENOMIC DNA]</scope>
    <source>
        <strain evidence="2">CATC2023</strain>
        <tissue evidence="2">Muscle</tissue>
    </source>
</reference>
<evidence type="ECO:0000256" key="1">
    <source>
        <dbReference type="SAM" id="Phobius"/>
    </source>
</evidence>
<name>A0AAW2B6B6_CULAL</name>
<organism evidence="2 3">
    <name type="scientific">Culter alburnus</name>
    <name type="common">Topmouth culter</name>
    <dbReference type="NCBI Taxonomy" id="194366"/>
    <lineage>
        <taxon>Eukaryota</taxon>
        <taxon>Metazoa</taxon>
        <taxon>Chordata</taxon>
        <taxon>Craniata</taxon>
        <taxon>Vertebrata</taxon>
        <taxon>Euteleostomi</taxon>
        <taxon>Actinopterygii</taxon>
        <taxon>Neopterygii</taxon>
        <taxon>Teleostei</taxon>
        <taxon>Ostariophysi</taxon>
        <taxon>Cypriniformes</taxon>
        <taxon>Xenocyprididae</taxon>
        <taxon>Xenocypridinae</taxon>
        <taxon>Culter</taxon>
    </lineage>
</organism>
<dbReference type="AlphaFoldDB" id="A0AAW2B6B6"/>
<dbReference type="EMBL" id="JAWDJR010000001">
    <property type="protein sequence ID" value="KAK9981511.1"/>
    <property type="molecule type" value="Genomic_DNA"/>
</dbReference>
<dbReference type="PANTHER" id="PTHR38706:SF2">
    <property type="match status" value="1"/>
</dbReference>